<dbReference type="RefSeq" id="WP_110044435.1">
    <property type="nucleotide sequence ID" value="NZ_CP054613.1"/>
</dbReference>
<evidence type="ECO:0000256" key="1">
    <source>
        <dbReference type="ARBA" id="ARBA00023015"/>
    </source>
</evidence>
<feature type="transmembrane region" description="Helical" evidence="4">
    <location>
        <begin position="293"/>
        <end position="312"/>
    </location>
</feature>
<dbReference type="OrthoDB" id="1975037at2"/>
<accession>A0A2V2YSS8</accession>
<comment type="caution">
    <text evidence="6">The sequence shown here is derived from an EMBL/GenBank/DDBJ whole genome shotgun (WGS) entry which is preliminary data.</text>
</comment>
<keyword evidence="4" id="KW-0812">Transmembrane</keyword>
<evidence type="ECO:0000256" key="4">
    <source>
        <dbReference type="SAM" id="Phobius"/>
    </source>
</evidence>
<dbReference type="InterPro" id="IPR009057">
    <property type="entry name" value="Homeodomain-like_sf"/>
</dbReference>
<dbReference type="PANTHER" id="PTHR43280">
    <property type="entry name" value="ARAC-FAMILY TRANSCRIPTIONAL REGULATOR"/>
    <property type="match status" value="1"/>
</dbReference>
<dbReference type="PROSITE" id="PS01124">
    <property type="entry name" value="HTH_ARAC_FAMILY_2"/>
    <property type="match status" value="1"/>
</dbReference>
<dbReference type="PANTHER" id="PTHR43280:SF2">
    <property type="entry name" value="HTH-TYPE TRANSCRIPTIONAL REGULATOR EXSA"/>
    <property type="match status" value="1"/>
</dbReference>
<organism evidence="6 7">
    <name type="scientific">Paenibacillus cellulosilyticus</name>
    <dbReference type="NCBI Taxonomy" id="375489"/>
    <lineage>
        <taxon>Bacteria</taxon>
        <taxon>Bacillati</taxon>
        <taxon>Bacillota</taxon>
        <taxon>Bacilli</taxon>
        <taxon>Bacillales</taxon>
        <taxon>Paenibacillaceae</taxon>
        <taxon>Paenibacillus</taxon>
    </lineage>
</organism>
<keyword evidence="2" id="KW-0238">DNA-binding</keyword>
<keyword evidence="7" id="KW-1185">Reference proteome</keyword>
<dbReference type="InterPro" id="IPR018060">
    <property type="entry name" value="HTH_AraC"/>
</dbReference>
<dbReference type="SMART" id="SM00342">
    <property type="entry name" value="HTH_ARAC"/>
    <property type="match status" value="1"/>
</dbReference>
<gene>
    <name evidence="6" type="ORF">DFQ01_10917</name>
</gene>
<evidence type="ECO:0000256" key="2">
    <source>
        <dbReference type="ARBA" id="ARBA00023125"/>
    </source>
</evidence>
<name>A0A2V2YSS8_9BACL</name>
<dbReference type="GO" id="GO:0043565">
    <property type="term" value="F:sequence-specific DNA binding"/>
    <property type="evidence" value="ECO:0007669"/>
    <property type="project" value="InterPro"/>
</dbReference>
<evidence type="ECO:0000256" key="3">
    <source>
        <dbReference type="ARBA" id="ARBA00023163"/>
    </source>
</evidence>
<evidence type="ECO:0000259" key="5">
    <source>
        <dbReference type="PROSITE" id="PS01124"/>
    </source>
</evidence>
<keyword evidence="1" id="KW-0805">Transcription regulation</keyword>
<reference evidence="6 7" key="1">
    <citation type="submission" date="2018-05" db="EMBL/GenBank/DDBJ databases">
        <title>Genomic Encyclopedia of Type Strains, Phase III (KMG-III): the genomes of soil and plant-associated and newly described type strains.</title>
        <authorList>
            <person name="Whitman W."/>
        </authorList>
    </citation>
    <scope>NUCLEOTIDE SEQUENCE [LARGE SCALE GENOMIC DNA]</scope>
    <source>
        <strain evidence="6 7">CECT 5696</strain>
    </source>
</reference>
<dbReference type="Pfam" id="PF12833">
    <property type="entry name" value="HTH_18"/>
    <property type="match status" value="1"/>
</dbReference>
<dbReference type="Proteomes" id="UP000246635">
    <property type="component" value="Unassembled WGS sequence"/>
</dbReference>
<dbReference type="GO" id="GO:0003700">
    <property type="term" value="F:DNA-binding transcription factor activity"/>
    <property type="evidence" value="ECO:0007669"/>
    <property type="project" value="InterPro"/>
</dbReference>
<keyword evidence="4" id="KW-1133">Transmembrane helix</keyword>
<proteinExistence type="predicted"/>
<dbReference type="AlphaFoldDB" id="A0A2V2YSS8"/>
<dbReference type="EMBL" id="QGTQ01000009">
    <property type="protein sequence ID" value="PWW02392.1"/>
    <property type="molecule type" value="Genomic_DNA"/>
</dbReference>
<evidence type="ECO:0000313" key="7">
    <source>
        <dbReference type="Proteomes" id="UP000246635"/>
    </source>
</evidence>
<evidence type="ECO:0000313" key="6">
    <source>
        <dbReference type="EMBL" id="PWW02392.1"/>
    </source>
</evidence>
<keyword evidence="3" id="KW-0804">Transcription</keyword>
<dbReference type="Gene3D" id="1.10.10.60">
    <property type="entry name" value="Homeodomain-like"/>
    <property type="match status" value="2"/>
</dbReference>
<keyword evidence="4" id="KW-0472">Membrane</keyword>
<protein>
    <submittedName>
        <fullName evidence="6">Helix-turn-helix protein</fullName>
    </submittedName>
</protein>
<feature type="domain" description="HTH araC/xylS-type" evidence="5">
    <location>
        <begin position="653"/>
        <end position="751"/>
    </location>
</feature>
<dbReference type="SUPFAM" id="SSF46689">
    <property type="entry name" value="Homeodomain-like"/>
    <property type="match status" value="2"/>
</dbReference>
<sequence>MKIRRKFMYKVLSLFLIIVLFYTAAVSSIILYKSHQLSDTQYKNSQQLFIQQNSIYADFILKTALSFVYKTATLQSVIDYRYSNDTNPILVTGVYNDLRDQLEGFGQIGFNINVTKLTDNIVITPGGTFRTGEYLKEMGIHKEALDYFKQLDGESDEKPFQASKTYVVPQTMMDSSNKIVIIHKAINSVLPPLYFFIVVDRRSLLPEAADTSEGSLYLYTDDIVTAFIQKERLDPEIRSKINAVENDKNIHDINAGSTVNYIYYSEIIPNLKFVYVVKAFSFNAIMKEIWKTVFLPSLLLLLLGALLAYFAARSSYKPIGQLLHYLQSQRDNEPTEHTYDDTKTHEIAFIRSRIEQIYMVNHTLQHRLNDSYVHLKEDLFRKALYGIASEEVVRHNLSILGMERFQDELTLMLIEGESMGTLETSMSHFNLTLYIAAIIQTFEEHYEDFFILPLDKTKLCVIFHSSSSDALMSVAHGIINKIQNDLSLELSASISQTYRLEELTLALHELLHLSSYHYVASDKVLTSENVKDLEELILHYPIELETNLIHYVNTNEMDKANELLLHLLQDRANRSLSPSEFTNLKHSILNTFKRCLNSNGKTLNQFAIEYANMVDEFMAVSASKFKEKTLTLFEMIFIFSTKDRFSLESSMASQIFIYIHQHFDKDLSLSEIAEHFNLSDSYVSKLLKNALDINFKQYVNTLKVNRAKELFKQGNYKVQEVASLVGCNNTNTFIRIFKQFAGVSPGEYLKSLN</sequence>